<sequence length="982" mass="111868">MTLRKQKHTQVPVWIRIKHLPVEYWTDEGLSVVASGIGQPLYSDAVTKQCSRLDFARVCVLLDYTSILPKHLVIMSPYLKDGREVPCRVDIDYEWLPQRCKECKSLGHIATVCSEMKKMILRKPVEVYVKKMKPAAEIDNNCKIVESRNDLANEVAGYSGAWEGLKSTSGIDISGIDKQGATSKGKELTIYNPFDLLKTLKTILKTPSNNTLRVLSKQPAWKFLMIKAASWNVRGLNGVAHQHSIIQLVREFQLQFLEVEVDILQVDNQFIHCKVTNKKEHTKCLITVLYGDYDLIPRIGLWRCIEQLATEICDDPWLVTGDFNTVMDDSEVSGYAADTSQSMAEFRECITQAELLHLPFTGAPFTWHNCSEGGRNLWKRLDRMLVNENWLAVWPLSKYLSSTPRTSDHAPLILQGEQGHKTTPMFRFENFMTKIPGFLSYVEDIWKHQIVGTAMYALTRKLKALKPVLRRLRQQQGNLTQNVHMAEKFLTAAQTLNQVYQHDNVLILLEKCCRIVYCKAVALEVHMLKQRAKMSWIEGGDKCSKIFFRKINAKRAAQRESEAALLNSPIQRQEIKDALFDINEDSAPGPDGFSSGFFKSAWAVVKDDFCSAVNEFFYHSRMLKQLNTTLLVLIPKVNMPIKVADFRPISCCNVIYKVISKIMVKRMQLVLDKLIDSTQNAFVPGRSISTNVFLAKELLSGYNQKKLPPRCTVKVDLQKAYDMVDWEYLLAVLRLFRFPGKFISWVEQCITTASFSISLNGETHGFFKSGRGLRQGDPISPYLFVLIMESFHLLIQSKITAEPNFHYHWRCKELSIVNLCFADDLLLFCRADPHSVSVLKEVLEIFKEMSGLQANAQKSQVITSKAAAQQQSRIQEIMGFSIGNLPIKYLGVPLTSSKLTMADCTPLIQKVKSRIAGWNHLNLSYAGRVQLIKSVLSALHNYWSSIFILRKGVVKVIEKSFRDFLWKGTGNYKVAWIPFVNL</sequence>
<dbReference type="InterPro" id="IPR036691">
    <property type="entry name" value="Endo/exonu/phosph_ase_sf"/>
</dbReference>
<evidence type="ECO:0000313" key="3">
    <source>
        <dbReference type="Proteomes" id="UP001289374"/>
    </source>
</evidence>
<dbReference type="Pfam" id="PF00078">
    <property type="entry name" value="RVT_1"/>
    <property type="match status" value="1"/>
</dbReference>
<reference evidence="2" key="2">
    <citation type="journal article" date="2024" name="Plant">
        <title>Genomic evolution and insights into agronomic trait innovations of Sesamum species.</title>
        <authorList>
            <person name="Miao H."/>
            <person name="Wang L."/>
            <person name="Qu L."/>
            <person name="Liu H."/>
            <person name="Sun Y."/>
            <person name="Le M."/>
            <person name="Wang Q."/>
            <person name="Wei S."/>
            <person name="Zheng Y."/>
            <person name="Lin W."/>
            <person name="Duan Y."/>
            <person name="Cao H."/>
            <person name="Xiong S."/>
            <person name="Wang X."/>
            <person name="Wei L."/>
            <person name="Li C."/>
            <person name="Ma Q."/>
            <person name="Ju M."/>
            <person name="Zhao R."/>
            <person name="Li G."/>
            <person name="Mu C."/>
            <person name="Tian Q."/>
            <person name="Mei H."/>
            <person name="Zhang T."/>
            <person name="Gao T."/>
            <person name="Zhang H."/>
        </authorList>
    </citation>
    <scope>NUCLEOTIDE SEQUENCE</scope>
    <source>
        <strain evidence="2">K16</strain>
    </source>
</reference>
<dbReference type="InterPro" id="IPR005135">
    <property type="entry name" value="Endo/exonuclease/phosphatase"/>
</dbReference>
<dbReference type="InterPro" id="IPR000477">
    <property type="entry name" value="RT_dom"/>
</dbReference>
<reference evidence="2" key="1">
    <citation type="submission" date="2020-06" db="EMBL/GenBank/DDBJ databases">
        <authorList>
            <person name="Li T."/>
            <person name="Hu X."/>
            <person name="Zhang T."/>
            <person name="Song X."/>
            <person name="Zhang H."/>
            <person name="Dai N."/>
            <person name="Sheng W."/>
            <person name="Hou X."/>
            <person name="Wei L."/>
        </authorList>
    </citation>
    <scope>NUCLEOTIDE SEQUENCE</scope>
    <source>
        <strain evidence="2">K16</strain>
        <tissue evidence="2">Leaf</tissue>
    </source>
</reference>
<organism evidence="2 3">
    <name type="scientific">Sesamum angolense</name>
    <dbReference type="NCBI Taxonomy" id="2727404"/>
    <lineage>
        <taxon>Eukaryota</taxon>
        <taxon>Viridiplantae</taxon>
        <taxon>Streptophyta</taxon>
        <taxon>Embryophyta</taxon>
        <taxon>Tracheophyta</taxon>
        <taxon>Spermatophyta</taxon>
        <taxon>Magnoliopsida</taxon>
        <taxon>eudicotyledons</taxon>
        <taxon>Gunneridae</taxon>
        <taxon>Pentapetalae</taxon>
        <taxon>asterids</taxon>
        <taxon>lamiids</taxon>
        <taxon>Lamiales</taxon>
        <taxon>Pedaliaceae</taxon>
        <taxon>Sesamum</taxon>
    </lineage>
</organism>
<comment type="caution">
    <text evidence="2">The sequence shown here is derived from an EMBL/GenBank/DDBJ whole genome shotgun (WGS) entry which is preliminary data.</text>
</comment>
<dbReference type="AlphaFoldDB" id="A0AAE1TA16"/>
<dbReference type="PANTHER" id="PTHR33116:SF80">
    <property type="entry name" value="REVERSE TRANSCRIPTASE ZINC-BINDING DOMAIN-CONTAINING PROTEIN"/>
    <property type="match status" value="1"/>
</dbReference>
<name>A0AAE1TA16_9LAMI</name>
<dbReference type="Proteomes" id="UP001289374">
    <property type="component" value="Unassembled WGS sequence"/>
</dbReference>
<dbReference type="SUPFAM" id="SSF56219">
    <property type="entry name" value="DNase I-like"/>
    <property type="match status" value="1"/>
</dbReference>
<dbReference type="EMBL" id="JACGWL010000257">
    <property type="protein sequence ID" value="KAK4384215.1"/>
    <property type="molecule type" value="Genomic_DNA"/>
</dbReference>
<protein>
    <recommendedName>
        <fullName evidence="1">Reverse transcriptase domain-containing protein</fullName>
    </recommendedName>
</protein>
<keyword evidence="3" id="KW-1185">Reference proteome</keyword>
<accession>A0AAE1TA16</accession>
<dbReference type="InterPro" id="IPR043502">
    <property type="entry name" value="DNA/RNA_pol_sf"/>
</dbReference>
<dbReference type="PROSITE" id="PS50878">
    <property type="entry name" value="RT_POL"/>
    <property type="match status" value="1"/>
</dbReference>
<evidence type="ECO:0000313" key="2">
    <source>
        <dbReference type="EMBL" id="KAK4384215.1"/>
    </source>
</evidence>
<feature type="domain" description="Reverse transcriptase" evidence="1">
    <location>
        <begin position="615"/>
        <end position="882"/>
    </location>
</feature>
<dbReference type="Pfam" id="PF03372">
    <property type="entry name" value="Exo_endo_phos"/>
    <property type="match status" value="1"/>
</dbReference>
<dbReference type="Gene3D" id="3.60.10.10">
    <property type="entry name" value="Endonuclease/exonuclease/phosphatase"/>
    <property type="match status" value="1"/>
</dbReference>
<evidence type="ECO:0000259" key="1">
    <source>
        <dbReference type="PROSITE" id="PS50878"/>
    </source>
</evidence>
<gene>
    <name evidence="2" type="ORF">Sango_3081400</name>
</gene>
<dbReference type="SUPFAM" id="SSF56672">
    <property type="entry name" value="DNA/RNA polymerases"/>
    <property type="match status" value="1"/>
</dbReference>
<proteinExistence type="predicted"/>
<dbReference type="PANTHER" id="PTHR33116">
    <property type="entry name" value="REVERSE TRANSCRIPTASE ZINC-BINDING DOMAIN-CONTAINING PROTEIN-RELATED-RELATED"/>
    <property type="match status" value="1"/>
</dbReference>
<dbReference type="CDD" id="cd01650">
    <property type="entry name" value="RT_nLTR_like"/>
    <property type="match status" value="1"/>
</dbReference>